<dbReference type="EMBL" id="CP000653">
    <property type="protein sequence ID" value="ABP60179.1"/>
    <property type="molecule type" value="Genomic_DNA"/>
</dbReference>
<dbReference type="SUPFAM" id="SSF56059">
    <property type="entry name" value="Glutathione synthetase ATP-binding domain-like"/>
    <property type="match status" value="1"/>
</dbReference>
<sequence length="304" mass="35569">MNSVNYILKYTEYLIRKCRVFFITDLNYHTTALNKISGRHSNLKKPETLNEKICHRLVFDHNELYTLLADKLAVREYVHARTRLVKTVPLIGIYKKVEEINFNQLPEKFVLKCNHDSGSVVICKDRKKFSPVKALNRLKLALKKNMYYTTREWQYKSIKPVILCEPFIDIFFGQAKNSTPEMLRIHCFHGVACFLEADFTDESGNEFINVYDRSWNLQPFQMEYPNTPQAIPEPNLFHNAITAAQELAKDIDYCRVDLMLKGDEIYFSEITLSPKRGKLKITPVIWDAKLGEMWNLPSAQSRFN</sequence>
<name>A0A9J9KY82_ENT38</name>
<proteinExistence type="predicted"/>
<dbReference type="Proteomes" id="UP000000230">
    <property type="component" value="Chromosome"/>
</dbReference>
<organism evidence="1 2">
    <name type="scientific">Enterobacter sp. (strain 638)</name>
    <dbReference type="NCBI Taxonomy" id="399742"/>
    <lineage>
        <taxon>Bacteria</taxon>
        <taxon>Pseudomonadati</taxon>
        <taxon>Pseudomonadota</taxon>
        <taxon>Gammaproteobacteria</taxon>
        <taxon>Enterobacterales</taxon>
        <taxon>Enterobacteriaceae</taxon>
        <taxon>Enterobacter</taxon>
    </lineage>
</organism>
<dbReference type="Pfam" id="PF14305">
    <property type="entry name" value="ATPgrasp_TupA"/>
    <property type="match status" value="1"/>
</dbReference>
<accession>A0A9J9KY82</accession>
<reference evidence="2" key="1">
    <citation type="journal article" date="2010" name="PLoS Genet.">
        <title>Genome sequence of the plant growth promoting endophytic bacterium Enterobacter sp. 638.</title>
        <authorList>
            <person name="Taghavi S."/>
            <person name="van der Lelie D."/>
            <person name="Hoffman A."/>
            <person name="Zhang Y.B."/>
            <person name="Walla M.D."/>
            <person name="Vangronsveld J."/>
            <person name="Newman L."/>
            <person name="Monchy S."/>
        </authorList>
    </citation>
    <scope>NUCLEOTIDE SEQUENCE [LARGE SCALE GENOMIC DNA]</scope>
    <source>
        <strain evidence="2">638</strain>
    </source>
</reference>
<dbReference type="AlphaFoldDB" id="A0A9J9KY82"/>
<dbReference type="OrthoDB" id="9791827at2"/>
<gene>
    <name evidence="1" type="ordered locus">Ent638_1499</name>
</gene>
<evidence type="ECO:0000313" key="2">
    <source>
        <dbReference type="Proteomes" id="UP000000230"/>
    </source>
</evidence>
<dbReference type="InterPro" id="IPR029465">
    <property type="entry name" value="ATPgrasp_TupA"/>
</dbReference>
<dbReference type="RefSeq" id="WP_012016896.1">
    <property type="nucleotide sequence ID" value="NC_009436.1"/>
</dbReference>
<protein>
    <submittedName>
        <fullName evidence="1">Glycosyltransferase</fullName>
    </submittedName>
</protein>
<dbReference type="KEGG" id="ent:Ent638_1499"/>
<keyword evidence="2" id="KW-1185">Reference proteome</keyword>
<evidence type="ECO:0000313" key="1">
    <source>
        <dbReference type="EMBL" id="ABP60179.1"/>
    </source>
</evidence>